<accession>A0ABS6EAJ0</accession>
<evidence type="ECO:0000313" key="2">
    <source>
        <dbReference type="Proteomes" id="UP000749471"/>
    </source>
</evidence>
<gene>
    <name evidence="1" type="ORF">KQI42_18240</name>
</gene>
<comment type="caution">
    <text evidence="1">The sequence shown here is derived from an EMBL/GenBank/DDBJ whole genome shotgun (WGS) entry which is preliminary data.</text>
</comment>
<evidence type="ECO:0000313" key="1">
    <source>
        <dbReference type="EMBL" id="MBU5439953.1"/>
    </source>
</evidence>
<keyword evidence="2" id="KW-1185">Reference proteome</keyword>
<reference evidence="1 2" key="1">
    <citation type="submission" date="2021-06" db="EMBL/GenBank/DDBJ databases">
        <authorList>
            <person name="Sun Q."/>
            <person name="Li D."/>
        </authorList>
    </citation>
    <scope>NUCLEOTIDE SEQUENCE [LARGE SCALE GENOMIC DNA]</scope>
    <source>
        <strain evidence="1 2">MSJ-40</strain>
    </source>
</reference>
<protein>
    <submittedName>
        <fullName evidence="1">Uncharacterized protein</fullName>
    </submittedName>
</protein>
<name>A0ABS6EAJ0_9FIRM</name>
<sequence>MGMQNETGNVNNIQVFDNGFGNCPPSCVDVDSRNLGDCPNSPETPVGITNGVVAKIPVVLAQL</sequence>
<organism evidence="1 2">
    <name type="scientific">Tissierella simiarum</name>
    <dbReference type="NCBI Taxonomy" id="2841534"/>
    <lineage>
        <taxon>Bacteria</taxon>
        <taxon>Bacillati</taxon>
        <taxon>Bacillota</taxon>
        <taxon>Tissierellia</taxon>
        <taxon>Tissierellales</taxon>
        <taxon>Tissierellaceae</taxon>
        <taxon>Tissierella</taxon>
    </lineage>
</organism>
<feature type="non-terminal residue" evidence="1">
    <location>
        <position position="63"/>
    </location>
</feature>
<dbReference type="Proteomes" id="UP000749471">
    <property type="component" value="Unassembled WGS sequence"/>
</dbReference>
<proteinExistence type="predicted"/>
<dbReference type="EMBL" id="JAHLPM010000022">
    <property type="protein sequence ID" value="MBU5439953.1"/>
    <property type="molecule type" value="Genomic_DNA"/>
</dbReference>